<dbReference type="eggNOG" id="COG3576">
    <property type="taxonomic scope" value="Bacteria"/>
</dbReference>
<gene>
    <name evidence="3" type="ORF">Y900_005495</name>
</gene>
<evidence type="ECO:0000313" key="3">
    <source>
        <dbReference type="EMBL" id="KDE98406.1"/>
    </source>
</evidence>
<sequence length="135" mass="14690">MSQPLPDGLLALLQRPSPCFVATLMPDGSPQLTETWVTTDGEHIVINIVDGMQKARNLSRDPRIAVNVVDPDNVTRYYAVRGRVLSTTTVGGRASIDEISQKYLGIPYPNFSGNPDETRVIVTIAAESITPPARD</sequence>
<accession>A0A064CFF8</accession>
<dbReference type="PANTHER" id="PTHR35176">
    <property type="entry name" value="HEME OXYGENASE HI_0854-RELATED"/>
    <property type="match status" value="1"/>
</dbReference>
<dbReference type="GO" id="GO:0070967">
    <property type="term" value="F:coenzyme F420 binding"/>
    <property type="evidence" value="ECO:0007669"/>
    <property type="project" value="TreeGrafter"/>
</dbReference>
<dbReference type="Proteomes" id="UP000022835">
    <property type="component" value="Unassembled WGS sequence"/>
</dbReference>
<dbReference type="GO" id="GO:0016627">
    <property type="term" value="F:oxidoreductase activity, acting on the CH-CH group of donors"/>
    <property type="evidence" value="ECO:0007669"/>
    <property type="project" value="TreeGrafter"/>
</dbReference>
<dbReference type="OrthoDB" id="162914at2"/>
<keyword evidence="1" id="KW-0560">Oxidoreductase</keyword>
<dbReference type="RefSeq" id="WP_036339837.1">
    <property type="nucleotide sequence ID" value="NZ_JALN02000001.1"/>
</dbReference>
<dbReference type="InterPro" id="IPR052019">
    <property type="entry name" value="F420H2_bilvrd_red/Heme_oxyg"/>
</dbReference>
<evidence type="ECO:0000313" key="4">
    <source>
        <dbReference type="Proteomes" id="UP000022835"/>
    </source>
</evidence>
<evidence type="ECO:0000259" key="2">
    <source>
        <dbReference type="Pfam" id="PF01243"/>
    </source>
</evidence>
<dbReference type="SUPFAM" id="SSF50475">
    <property type="entry name" value="FMN-binding split barrel"/>
    <property type="match status" value="1"/>
</dbReference>
<comment type="caution">
    <text evidence="3">The sequence shown here is derived from an EMBL/GenBank/DDBJ whole genome shotgun (WGS) entry which is preliminary data.</text>
</comment>
<reference evidence="3" key="1">
    <citation type="submission" date="2014-05" db="EMBL/GenBank/DDBJ databases">
        <title>Genome sequence of Mycobacterium aromaticivorans strain JS19b1T (= DSM 45407T).</title>
        <authorList>
            <person name="Kwak Y."/>
            <person name="Park G.-S."/>
            <person name="Li Q.X."/>
            <person name="Lee S.-E."/>
            <person name="Shin J.-H."/>
        </authorList>
    </citation>
    <scope>NUCLEOTIDE SEQUENCE [LARGE SCALE GENOMIC DNA]</scope>
    <source>
        <strain evidence="3">JS19b1</strain>
    </source>
</reference>
<dbReference type="InterPro" id="IPR019920">
    <property type="entry name" value="F420-binding_dom_put"/>
</dbReference>
<dbReference type="EMBL" id="JALN02000001">
    <property type="protein sequence ID" value="KDE98406.1"/>
    <property type="molecule type" value="Genomic_DNA"/>
</dbReference>
<dbReference type="InterPro" id="IPR012349">
    <property type="entry name" value="Split_barrel_FMN-bd"/>
</dbReference>
<proteinExistence type="predicted"/>
<dbReference type="Gene3D" id="2.30.110.10">
    <property type="entry name" value="Electron Transport, Fmn-binding Protein, Chain A"/>
    <property type="match status" value="1"/>
</dbReference>
<dbReference type="NCBIfam" id="TIGR03618">
    <property type="entry name" value="Rv1155_F420"/>
    <property type="match status" value="1"/>
</dbReference>
<dbReference type="STRING" id="1440774.Y900_005495"/>
<name>A0A064CFF8_9MYCO</name>
<protein>
    <submittedName>
        <fullName evidence="3">Pyridoxamine 5'-phosphate oxidase</fullName>
    </submittedName>
</protein>
<evidence type="ECO:0000256" key="1">
    <source>
        <dbReference type="ARBA" id="ARBA00023002"/>
    </source>
</evidence>
<dbReference type="Pfam" id="PF01243">
    <property type="entry name" value="PNPOx_N"/>
    <property type="match status" value="1"/>
</dbReference>
<dbReference type="GO" id="GO:0005829">
    <property type="term" value="C:cytosol"/>
    <property type="evidence" value="ECO:0007669"/>
    <property type="project" value="TreeGrafter"/>
</dbReference>
<dbReference type="AlphaFoldDB" id="A0A064CFF8"/>
<organism evidence="3 4">
    <name type="scientific">Mycolicibacterium aromaticivorans JS19b1 = JCM 16368</name>
    <dbReference type="NCBI Taxonomy" id="1440774"/>
    <lineage>
        <taxon>Bacteria</taxon>
        <taxon>Bacillati</taxon>
        <taxon>Actinomycetota</taxon>
        <taxon>Actinomycetes</taxon>
        <taxon>Mycobacteriales</taxon>
        <taxon>Mycobacteriaceae</taxon>
        <taxon>Mycolicibacterium</taxon>
    </lineage>
</organism>
<dbReference type="InterPro" id="IPR011576">
    <property type="entry name" value="Pyridox_Oxase_N"/>
</dbReference>
<feature type="domain" description="Pyridoxamine 5'-phosphate oxidase N-terminal" evidence="2">
    <location>
        <begin position="8"/>
        <end position="128"/>
    </location>
</feature>
<dbReference type="PANTHER" id="PTHR35176:SF6">
    <property type="entry name" value="HEME OXYGENASE HI_0854-RELATED"/>
    <property type="match status" value="1"/>
</dbReference>
<keyword evidence="4" id="KW-1185">Reference proteome</keyword>